<reference evidence="4" key="1">
    <citation type="submission" date="2016-03" db="EMBL/GenBank/DDBJ databases">
        <authorList>
            <person name="Guldener U."/>
        </authorList>
    </citation>
    <scope>NUCLEOTIDE SEQUENCE [LARGE SCALE GENOMIC DNA]</scope>
    <source>
        <strain evidence="4">04CH-RAC-A.6.1</strain>
    </source>
</reference>
<dbReference type="InterPro" id="IPR023780">
    <property type="entry name" value="Chromo_domain"/>
</dbReference>
<dbReference type="OrthoDB" id="3561256at2759"/>
<proteinExistence type="predicted"/>
<evidence type="ECO:0000313" key="3">
    <source>
        <dbReference type="EMBL" id="CZS92347.1"/>
    </source>
</evidence>
<dbReference type="PANTHER" id="PTHR45835:SF99">
    <property type="entry name" value="CHROMO DOMAIN-CONTAINING PROTEIN-RELATED"/>
    <property type="match status" value="1"/>
</dbReference>
<dbReference type="EMBL" id="FJUX01000012">
    <property type="protein sequence ID" value="CZS92347.1"/>
    <property type="molecule type" value="Genomic_DNA"/>
</dbReference>
<sequence>MTNTAFDAIWVITDRLTKYGYFVLYKEGSNAKELAYAFLKIVTDGQTERLNQLMEQYLRSYVNKEQKNWVEMLPLAQFAHNSAKNETTSVSPFFANYGFEPEAYRQPRKDPVSAQESMVLAYKIQDLQKQLWKDIDFANAIIAKYSNQKRSVGPPLKRGDKVYLLRRHIKTKRPSTKLDFKKLGPFEILEEVGPVNFRLRLPQGSRLHPVFHVSLLEPANGDTPLATDEKLQPENEPDEYDVEKLLDTRITTRGQQEYLVKWKGFGDEENSREPTRNLNCPDLLRRFQSRTQVTPRKNYHRNPGRST</sequence>
<dbReference type="InterPro" id="IPR012337">
    <property type="entry name" value="RNaseH-like_sf"/>
</dbReference>
<name>A0A1E1K2J4_9HELO</name>
<protein>
    <submittedName>
        <fullName evidence="3">Related to TY3B TY3B protein</fullName>
    </submittedName>
</protein>
<dbReference type="PANTHER" id="PTHR45835">
    <property type="entry name" value="YALI0A06105P"/>
    <property type="match status" value="1"/>
</dbReference>
<dbReference type="GO" id="GO:0006338">
    <property type="term" value="P:chromatin remodeling"/>
    <property type="evidence" value="ECO:0007669"/>
    <property type="project" value="UniProtKB-ARBA"/>
</dbReference>
<feature type="domain" description="Chromo" evidence="2">
    <location>
        <begin position="240"/>
        <end position="299"/>
    </location>
</feature>
<dbReference type="InterPro" id="IPR056924">
    <property type="entry name" value="SH3_Tf2-1"/>
</dbReference>
<evidence type="ECO:0000313" key="4">
    <source>
        <dbReference type="Proteomes" id="UP000178912"/>
    </source>
</evidence>
<dbReference type="AlphaFoldDB" id="A0A1E1K2J4"/>
<evidence type="ECO:0000259" key="2">
    <source>
        <dbReference type="PROSITE" id="PS50013"/>
    </source>
</evidence>
<dbReference type="Pfam" id="PF00385">
    <property type="entry name" value="Chromo"/>
    <property type="match status" value="1"/>
</dbReference>
<dbReference type="Gene3D" id="2.40.50.40">
    <property type="match status" value="1"/>
</dbReference>
<dbReference type="SUPFAM" id="SSF53098">
    <property type="entry name" value="Ribonuclease H-like"/>
    <property type="match status" value="1"/>
</dbReference>
<dbReference type="SUPFAM" id="SSF54160">
    <property type="entry name" value="Chromo domain-like"/>
    <property type="match status" value="1"/>
</dbReference>
<dbReference type="InterPro" id="IPR036397">
    <property type="entry name" value="RNaseH_sf"/>
</dbReference>
<dbReference type="Gene3D" id="3.30.420.10">
    <property type="entry name" value="Ribonuclease H-like superfamily/Ribonuclease H"/>
    <property type="match status" value="1"/>
</dbReference>
<gene>
    <name evidence="3" type="ORF">RAG0_02752</name>
</gene>
<organism evidence="3 4">
    <name type="scientific">Rhynchosporium agropyri</name>
    <dbReference type="NCBI Taxonomy" id="914238"/>
    <lineage>
        <taxon>Eukaryota</taxon>
        <taxon>Fungi</taxon>
        <taxon>Dikarya</taxon>
        <taxon>Ascomycota</taxon>
        <taxon>Pezizomycotina</taxon>
        <taxon>Leotiomycetes</taxon>
        <taxon>Helotiales</taxon>
        <taxon>Ploettnerulaceae</taxon>
        <taxon>Rhynchosporium</taxon>
    </lineage>
</organism>
<dbReference type="InterPro" id="IPR000953">
    <property type="entry name" value="Chromo/chromo_shadow_dom"/>
</dbReference>
<comment type="subunit">
    <text evidence="1">Component of the NuA4 histone acetyltransferase complex.</text>
</comment>
<keyword evidence="4" id="KW-1185">Reference proteome</keyword>
<dbReference type="Proteomes" id="UP000178912">
    <property type="component" value="Unassembled WGS sequence"/>
</dbReference>
<dbReference type="GO" id="GO:0003676">
    <property type="term" value="F:nucleic acid binding"/>
    <property type="evidence" value="ECO:0007669"/>
    <property type="project" value="InterPro"/>
</dbReference>
<dbReference type="InterPro" id="IPR016197">
    <property type="entry name" value="Chromo-like_dom_sf"/>
</dbReference>
<evidence type="ECO:0000256" key="1">
    <source>
        <dbReference type="ARBA" id="ARBA00011353"/>
    </source>
</evidence>
<dbReference type="SMART" id="SM00298">
    <property type="entry name" value="CHROMO"/>
    <property type="match status" value="1"/>
</dbReference>
<dbReference type="PROSITE" id="PS50013">
    <property type="entry name" value="CHROMO_2"/>
    <property type="match status" value="1"/>
</dbReference>
<accession>A0A1E1K2J4</accession>
<dbReference type="Pfam" id="PF24626">
    <property type="entry name" value="SH3_Tf2-1"/>
    <property type="match status" value="1"/>
</dbReference>